<reference evidence="1" key="1">
    <citation type="journal article" date="2014" name="Front. Microbiol.">
        <title>High frequency of phylogenetically diverse reductive dehalogenase-homologous genes in deep subseafloor sedimentary metagenomes.</title>
        <authorList>
            <person name="Kawai M."/>
            <person name="Futagami T."/>
            <person name="Toyoda A."/>
            <person name="Takaki Y."/>
            <person name="Nishi S."/>
            <person name="Hori S."/>
            <person name="Arai W."/>
            <person name="Tsubouchi T."/>
            <person name="Morono Y."/>
            <person name="Uchiyama I."/>
            <person name="Ito T."/>
            <person name="Fujiyama A."/>
            <person name="Inagaki F."/>
            <person name="Takami H."/>
        </authorList>
    </citation>
    <scope>NUCLEOTIDE SEQUENCE</scope>
    <source>
        <strain evidence="1">Expedition CK06-06</strain>
    </source>
</reference>
<dbReference type="EMBL" id="BARS01037161">
    <property type="protein sequence ID" value="GAG23172.1"/>
    <property type="molecule type" value="Genomic_DNA"/>
</dbReference>
<name>X0WIX6_9ZZZZ</name>
<evidence type="ECO:0008006" key="2">
    <source>
        <dbReference type="Google" id="ProtNLM"/>
    </source>
</evidence>
<dbReference type="GO" id="GO:0050242">
    <property type="term" value="F:pyruvate, phosphate dikinase activity"/>
    <property type="evidence" value="ECO:0007669"/>
    <property type="project" value="InterPro"/>
</dbReference>
<organism evidence="1">
    <name type="scientific">marine sediment metagenome</name>
    <dbReference type="NCBI Taxonomy" id="412755"/>
    <lineage>
        <taxon>unclassified sequences</taxon>
        <taxon>metagenomes</taxon>
        <taxon>ecological metagenomes</taxon>
    </lineage>
</organism>
<dbReference type="SUPFAM" id="SSF56059">
    <property type="entry name" value="Glutathione synthetase ATP-binding domain-like"/>
    <property type="match status" value="1"/>
</dbReference>
<sequence>AYKHYEDNLDLLITFSRGERRYPSLILQKMICTVRDDESYAGVLSSRHSKTGVGIQLETARNIFGEEIMTGTVEPEQTVFEDRRQIRDTFPAVYHFARQLTDLEREFESPVTIEFAVDAIQGHQFFALLQLNQTQMTGRAAFISVTDLHKAGTITKKRVTDLICPYHVKQVESDSIDDDSLKTLHLFSSGVSILPRAAVCARIFFTAEAAMQAKKRGDKVCFCKKNFVPGDTVVMREVDAIISLTSAAIHVVTICQ</sequence>
<protein>
    <recommendedName>
        <fullName evidence="2">Pyruvate phosphate dikinase AMP/ATP-binding domain-containing protein</fullName>
    </recommendedName>
</protein>
<feature type="non-terminal residue" evidence="1">
    <location>
        <position position="1"/>
    </location>
</feature>
<evidence type="ECO:0000313" key="1">
    <source>
        <dbReference type="EMBL" id="GAG23172.1"/>
    </source>
</evidence>
<dbReference type="InterPro" id="IPR010121">
    <property type="entry name" value="Pyruvate_phosphate_dikinase"/>
</dbReference>
<comment type="caution">
    <text evidence="1">The sequence shown here is derived from an EMBL/GenBank/DDBJ whole genome shotgun (WGS) entry which is preliminary data.</text>
</comment>
<proteinExistence type="predicted"/>
<feature type="non-terminal residue" evidence="1">
    <location>
        <position position="256"/>
    </location>
</feature>
<gene>
    <name evidence="1" type="ORF">S01H1_57015</name>
</gene>
<dbReference type="PANTHER" id="PTHR22931">
    <property type="entry name" value="PHOSPHOENOLPYRUVATE DIKINASE-RELATED"/>
    <property type="match status" value="1"/>
</dbReference>
<dbReference type="PANTHER" id="PTHR22931:SF9">
    <property type="entry name" value="PYRUVATE, PHOSPHATE DIKINASE 1, CHLOROPLASTIC"/>
    <property type="match status" value="1"/>
</dbReference>
<accession>X0WIX6</accession>
<dbReference type="Gene3D" id="3.30.470.20">
    <property type="entry name" value="ATP-grasp fold, B domain"/>
    <property type="match status" value="1"/>
</dbReference>
<dbReference type="AlphaFoldDB" id="X0WIX6"/>